<dbReference type="InterPro" id="IPR000834">
    <property type="entry name" value="Peptidase_M14"/>
</dbReference>
<feature type="compositionally biased region" description="Basic and acidic residues" evidence="4">
    <location>
        <begin position="332"/>
        <end position="348"/>
    </location>
</feature>
<dbReference type="Gene3D" id="3.40.630.10">
    <property type="entry name" value="Zn peptidases"/>
    <property type="match status" value="1"/>
</dbReference>
<dbReference type="PANTHER" id="PTHR12756">
    <property type="entry name" value="CYTOSOLIC CARBOXYPEPTIDASE"/>
    <property type="match status" value="1"/>
</dbReference>
<feature type="region of interest" description="Disordered" evidence="4">
    <location>
        <begin position="379"/>
        <end position="507"/>
    </location>
</feature>
<dbReference type="PROSITE" id="PS52035">
    <property type="entry name" value="PEPTIDASE_M14"/>
    <property type="match status" value="1"/>
</dbReference>
<feature type="compositionally biased region" description="Low complexity" evidence="4">
    <location>
        <begin position="609"/>
        <end position="618"/>
    </location>
</feature>
<feature type="compositionally biased region" description="Polar residues" evidence="4">
    <location>
        <begin position="198"/>
        <end position="214"/>
    </location>
</feature>
<dbReference type="RefSeq" id="XP_067752888.1">
    <property type="nucleotide sequence ID" value="XM_067896731.1"/>
</dbReference>
<evidence type="ECO:0000259" key="5">
    <source>
        <dbReference type="PROSITE" id="PS52035"/>
    </source>
</evidence>
<feature type="domain" description="Peptidase M14" evidence="5">
    <location>
        <begin position="955"/>
        <end position="1272"/>
    </location>
</feature>
<feature type="compositionally biased region" description="Polar residues" evidence="4">
    <location>
        <begin position="449"/>
        <end position="460"/>
    </location>
</feature>
<evidence type="ECO:0000313" key="6">
    <source>
        <dbReference type="EMBL" id="KAG5490560.1"/>
    </source>
</evidence>
<dbReference type="Gene3D" id="2.60.40.3120">
    <property type="match status" value="1"/>
</dbReference>
<feature type="compositionally biased region" description="Polar residues" evidence="4">
    <location>
        <begin position="646"/>
        <end position="656"/>
    </location>
</feature>
<dbReference type="OrthoDB" id="10253041at2759"/>
<evidence type="ECO:0000256" key="3">
    <source>
        <dbReference type="PROSITE-ProRule" id="PRU01379"/>
    </source>
</evidence>
<comment type="caution">
    <text evidence="6">The sequence shown here is derived from an EMBL/GenBank/DDBJ whole genome shotgun (WGS) entry which is preliminary data.</text>
</comment>
<protein>
    <recommendedName>
        <fullName evidence="5">Peptidase M14 domain-containing protein</fullName>
    </recommendedName>
</protein>
<feature type="region of interest" description="Disordered" evidence="4">
    <location>
        <begin position="522"/>
        <end position="545"/>
    </location>
</feature>
<feature type="region of interest" description="Disordered" evidence="4">
    <location>
        <begin position="198"/>
        <end position="219"/>
    </location>
</feature>
<dbReference type="GO" id="GO:0008270">
    <property type="term" value="F:zinc ion binding"/>
    <property type="evidence" value="ECO:0007669"/>
    <property type="project" value="InterPro"/>
</dbReference>
<dbReference type="InterPro" id="IPR040626">
    <property type="entry name" value="Pepdidase_M14_N"/>
</dbReference>
<evidence type="ECO:0000256" key="2">
    <source>
        <dbReference type="ARBA" id="ARBA00005988"/>
    </source>
</evidence>
<feature type="region of interest" description="Disordered" evidence="4">
    <location>
        <begin position="1009"/>
        <end position="1028"/>
    </location>
</feature>
<dbReference type="Pfam" id="PF18027">
    <property type="entry name" value="Pepdidase_M14_N"/>
    <property type="match status" value="1"/>
</dbReference>
<feature type="compositionally biased region" description="Pro residues" evidence="4">
    <location>
        <begin position="382"/>
        <end position="394"/>
    </location>
</feature>
<evidence type="ECO:0000313" key="7">
    <source>
        <dbReference type="Proteomes" id="UP000674318"/>
    </source>
</evidence>
<organism evidence="6 7">
    <name type="scientific">Porcisia hertigi</name>
    <dbReference type="NCBI Taxonomy" id="2761500"/>
    <lineage>
        <taxon>Eukaryota</taxon>
        <taxon>Discoba</taxon>
        <taxon>Euglenozoa</taxon>
        <taxon>Kinetoplastea</taxon>
        <taxon>Metakinetoplastina</taxon>
        <taxon>Trypanosomatida</taxon>
        <taxon>Trypanosomatidae</taxon>
        <taxon>Leishmaniinae</taxon>
        <taxon>Porcisia</taxon>
    </lineage>
</organism>
<dbReference type="InterPro" id="IPR050821">
    <property type="entry name" value="Cytosolic_carboxypeptidase"/>
</dbReference>
<accession>A0A836HTZ3</accession>
<feature type="compositionally biased region" description="Polar residues" evidence="4">
    <location>
        <begin position="525"/>
        <end position="534"/>
    </location>
</feature>
<comment type="cofactor">
    <cofactor evidence="1">
        <name>Zn(2+)</name>
        <dbReference type="ChEBI" id="CHEBI:29105"/>
    </cofactor>
</comment>
<dbReference type="GO" id="GO:0006508">
    <property type="term" value="P:proteolysis"/>
    <property type="evidence" value="ECO:0007669"/>
    <property type="project" value="InterPro"/>
</dbReference>
<sequence>MGLGGRDGLPKRQRVTPRVASQKRRPEQGAANNKNDTHANHSNHSSNSPPLLVSAAGLRSRANRASPLPTNSKSLFQKAARLSSPLTISPACFAPAKALKVQAPASHRANQTPASQQPLREGGAPSTALRQPPRGGVHSQREATCKPDSLASLLRGEAPSPLRVSAASTSLPPPPTLPATTAQNAHGCNLSVPCGSSCPETSAVTTPSPQTHSNVGVHASNGDLIATSGNDNCGSTDSLGRVKHDSIIPAQDRRNEAAVLLPTQQLLEEGYYVASDSSVNSSFSETPRSARHVSFGGSPRAGTARQPLDLNCSGKASGDQSTPVTIAASPRDLNRLQDRRDSDRRVGLEEEGEDDASNFNRNEEQVVLSYMDSGVGSLCTAGPPPLRHTWPPPMTRQESASAAEAGEGSIDGPGTFSVSGDGRKIGEDPPSRMAASWPPKPRYLREPSQRNPVPSVSRSASAHKDASTAIQRPPRGHKSSGAPPGLTTATATPSMPVGQRSAANTPASSHYDLLTTLEHHEATVTAPSPRSSAFTARMPPPSSNEEELLDRQCRQLSLHEAFFTNASRTVWLVDDNVLAKVLEYVRIMGYEHPALRCDRIKGQPSLWSSSSAIASPISPEKPKKATKSPSLAASAESMEAKSKAPQNTDAPSSSATAEPVADALALSSSADISPGPSSGPNDTTASAAPVARHYYLKTEKPSCTEQYVNMSTATAAGHLFLTFSEAMRWLAEQEYVIGTVLMCCARFVGDPAADGVTDTAAWQHRRGVMQRKRPCIPIRYHPIHFVALLVRSRFPEWGGMAAFTHAWETQIRLVLASASPSHQRLFKFPDDDLVLSSDCEAGNLHRVERTAERYLFLIWLEPDQRSDKRIWFRFSVAGAVEGCTLRFRLMNAAPHVKLYRQNGMIPVWRDGLSQPYWGAVDSCTFRTTNRDLVGEVCFSVTARNSTETIQIAFCAPYTYADLLCHVCHWHALAKLSCSDIRFHERILGRSPDGRKLHLLIVTSNLGVESVSTKNGDKKGATATGGNSSSGWVSSGFAGSTMAIAPGKGKASAGKEAVRGPYANFASGKKVVLVTGRVHPGEVTASHGVHGLISLLLSSDARAAQLREHFIFFIVPMLNPDSVSRGHSRMDQYGNNLNRCYKDPDEKTQPTVLALRRVFEHLQHTYRERFIMYLDFHSHASQSSGFVFGNNLPVSVQHWNLFFPRLVELHARHVFSVGLCRFGRVHMTAKDGSSRVLFGSSLIHSYTVELTHFTDRRLYADDFTAMNNGSRVLFEVTCPPLPQTAGQAGDTYGNADADQAMAKGPAGEPCHSATPSRTPAVKLTTGIHRIRKRSHCTLPVRGGTCQSKPEGSGARARGNSKHKNPCDTATRSRRYARQTSVGGHPGGQPCASQPGSPRATPFLQPISIPTVLCQSAEVGQACLLALLDYCSIGAYPSPELTLFGGMDGVLRASRRQVEIDSSRKSNKSQPFTTHSGMRPIYKQY</sequence>
<reference evidence="6 7" key="1">
    <citation type="submission" date="2021-02" db="EMBL/GenBank/DDBJ databases">
        <title>Porcisia hertigi Genome sequencing and assembly.</title>
        <authorList>
            <person name="Almutairi H."/>
            <person name="Gatherer D."/>
        </authorList>
    </citation>
    <scope>NUCLEOTIDE SEQUENCE [LARGE SCALE GENOMIC DNA]</scope>
    <source>
        <strain evidence="6 7">C119</strain>
    </source>
</reference>
<dbReference type="KEGG" id="phet:94286808"/>
<feature type="compositionally biased region" description="Low complexity" evidence="4">
    <location>
        <begin position="628"/>
        <end position="637"/>
    </location>
</feature>
<dbReference type="Pfam" id="PF00246">
    <property type="entry name" value="Peptidase_M14"/>
    <property type="match status" value="1"/>
</dbReference>
<feature type="region of interest" description="Disordered" evidence="4">
    <location>
        <begin position="103"/>
        <end position="145"/>
    </location>
</feature>
<feature type="region of interest" description="Disordered" evidence="4">
    <location>
        <begin position="1338"/>
        <end position="1397"/>
    </location>
</feature>
<feature type="active site" description="Proton donor/acceptor" evidence="3">
    <location>
        <position position="1248"/>
    </location>
</feature>
<feature type="compositionally biased region" description="Low complexity" evidence="4">
    <location>
        <begin position="481"/>
        <end position="493"/>
    </location>
</feature>
<dbReference type="PANTHER" id="PTHR12756:SF12">
    <property type="entry name" value="CYTOSOLIC CARBOXYPEPTIDASE-LIKE PROTEIN 5"/>
    <property type="match status" value="1"/>
</dbReference>
<feature type="region of interest" description="Disordered" evidence="4">
    <location>
        <begin position="1"/>
        <end position="71"/>
    </location>
</feature>
<dbReference type="EMBL" id="JAFJZO010000036">
    <property type="protein sequence ID" value="KAG5490560.1"/>
    <property type="molecule type" value="Genomic_DNA"/>
</dbReference>
<feature type="compositionally biased region" description="Low complexity" evidence="4">
    <location>
        <begin position="398"/>
        <end position="408"/>
    </location>
</feature>
<evidence type="ECO:0000256" key="4">
    <source>
        <dbReference type="SAM" id="MobiDB-lite"/>
    </source>
</evidence>
<dbReference type="GO" id="GO:0004181">
    <property type="term" value="F:metallocarboxypeptidase activity"/>
    <property type="evidence" value="ECO:0007669"/>
    <property type="project" value="InterPro"/>
</dbReference>
<dbReference type="SUPFAM" id="SSF53187">
    <property type="entry name" value="Zn-dependent exopeptidases"/>
    <property type="match status" value="1"/>
</dbReference>
<feature type="region of interest" description="Disordered" evidence="4">
    <location>
        <begin position="160"/>
        <end position="184"/>
    </location>
</feature>
<name>A0A836HTZ3_9TRYP</name>
<feature type="compositionally biased region" description="Basic and acidic residues" evidence="4">
    <location>
        <begin position="421"/>
        <end position="430"/>
    </location>
</feature>
<feature type="compositionally biased region" description="Polar residues" evidence="4">
    <location>
        <begin position="108"/>
        <end position="118"/>
    </location>
</feature>
<evidence type="ECO:0000256" key="1">
    <source>
        <dbReference type="ARBA" id="ARBA00001947"/>
    </source>
</evidence>
<comment type="similarity">
    <text evidence="2 3">Belongs to the peptidase M14 family.</text>
</comment>
<dbReference type="Proteomes" id="UP000674318">
    <property type="component" value="Unassembled WGS sequence"/>
</dbReference>
<feature type="region of interest" description="Disordered" evidence="4">
    <location>
        <begin position="609"/>
        <end position="658"/>
    </location>
</feature>
<dbReference type="GeneID" id="94286808"/>
<keyword evidence="7" id="KW-1185">Reference proteome</keyword>
<proteinExistence type="inferred from homology"/>
<feature type="region of interest" description="Disordered" evidence="4">
    <location>
        <begin position="283"/>
        <end position="361"/>
    </location>
</feature>
<gene>
    <name evidence="6" type="ORF">JKF63_00680</name>
</gene>